<evidence type="ECO:0000256" key="1">
    <source>
        <dbReference type="SAM" id="MobiDB-lite"/>
    </source>
</evidence>
<dbReference type="EMBL" id="VCDP01000184">
    <property type="protein sequence ID" value="MDX8001209.1"/>
    <property type="molecule type" value="Genomic_DNA"/>
</dbReference>
<feature type="region of interest" description="Disordered" evidence="1">
    <location>
        <begin position="57"/>
        <end position="80"/>
    </location>
</feature>
<reference evidence="4" key="1">
    <citation type="journal article" date="2024" name="Toxins">
        <title>Genome Sequence Analysis of Native Xenorhabdus Strains Isolated from Entomopathogenic Nematodes in Argentina.</title>
        <authorList>
            <person name="Palma L."/>
            <person name="Frizzo L."/>
            <person name="Kaiser S."/>
            <person name="Berry C."/>
            <person name="Caballero P."/>
            <person name="Bode H.B."/>
            <person name="Del Valle E.E."/>
        </authorList>
    </citation>
    <scope>NUCLEOTIDE SEQUENCE [LARGE SCALE GENOMIC DNA]</scope>
    <source>
        <strain evidence="4">Reich</strain>
    </source>
</reference>
<proteinExistence type="predicted"/>
<feature type="signal peptide" evidence="2">
    <location>
        <begin position="1"/>
        <end position="29"/>
    </location>
</feature>
<evidence type="ECO:0000256" key="2">
    <source>
        <dbReference type="SAM" id="SignalP"/>
    </source>
</evidence>
<comment type="caution">
    <text evidence="3">The sequence shown here is derived from an EMBL/GenBank/DDBJ whole genome shotgun (WGS) entry which is preliminary data.</text>
</comment>
<evidence type="ECO:0000313" key="3">
    <source>
        <dbReference type="EMBL" id="MDX8001209.1"/>
    </source>
</evidence>
<sequence>MSSYISKAIVFFSVIYSLLLPSTMMNAFAEGHLTTNKIDNKENIDFSVNGSSKRFLNSNANKEKDLNKNNDASESGTPNVIASNIQTVSNMLSSSPSQ</sequence>
<accession>A0ABU4SRL6</accession>
<organism evidence="3 4">
    <name type="scientific">Xenorhabdus littoralis</name>
    <dbReference type="NCBI Taxonomy" id="2582835"/>
    <lineage>
        <taxon>Bacteria</taxon>
        <taxon>Pseudomonadati</taxon>
        <taxon>Pseudomonadota</taxon>
        <taxon>Gammaproteobacteria</taxon>
        <taxon>Enterobacterales</taxon>
        <taxon>Morganellaceae</taxon>
        <taxon>Xenorhabdus</taxon>
    </lineage>
</organism>
<feature type="non-terminal residue" evidence="3">
    <location>
        <position position="98"/>
    </location>
</feature>
<keyword evidence="2" id="KW-0732">Signal</keyword>
<dbReference type="Proteomes" id="UP001271640">
    <property type="component" value="Unassembled WGS sequence"/>
</dbReference>
<feature type="chain" id="PRO_5046118647" evidence="2">
    <location>
        <begin position="30"/>
        <end position="98"/>
    </location>
</feature>
<dbReference type="RefSeq" id="WP_319927906.1">
    <property type="nucleotide sequence ID" value="NZ_VCDP01000184.1"/>
</dbReference>
<protein>
    <submittedName>
        <fullName evidence="3">Uncharacterized protein</fullName>
    </submittedName>
</protein>
<name>A0ABU4SRL6_9GAMM</name>
<gene>
    <name evidence="3" type="ORF">FE394_19010</name>
</gene>
<keyword evidence="4" id="KW-1185">Reference proteome</keyword>
<feature type="compositionally biased region" description="Polar residues" evidence="1">
    <location>
        <begin position="69"/>
        <end position="80"/>
    </location>
</feature>
<evidence type="ECO:0000313" key="4">
    <source>
        <dbReference type="Proteomes" id="UP001271640"/>
    </source>
</evidence>